<gene>
    <name evidence="2" type="ORF">NG895_16555</name>
</gene>
<keyword evidence="3" id="KW-1185">Reference proteome</keyword>
<sequence length="575" mass="63917">MASRVLVCDVTLARPRRLLCPTLAACLFVVGMLVVSVAKAEDVVSLTSLLEEMTDRSQLCQFPSPAYTCKQFSSYDRRATSAEDQESWYANWDRSQFVRIDETEDGKEFVLMDTKGPGAIVRFWGTWHGPKGEEFSNGTLRVYLDGNPEPAIEGPVADVIDGGVLTEGPLSQGVSPQTDYRRRGHNLYLPIPYAKHCKVTYQTDVFLDEGGKTGEALYYQINYRTYEPGTKVETFSMDGLKAAQETLKSTQEELTAGGREAGSEWEKTESSGELKAGESMSLAAVESAGAVRRIRVKLAPETSPQALRSTVIKMQFDGEKSVWVPVGDFFGVGYKPQPYQSWYTAYSEDGVMSCEWVMPFAKDCEISLVNLADEPIMVAMAEVSHSPWKWDDRSLHFHSTWRQYTEEVTGGSDSMDLPDGASDKNYVTVEGQGVYAGDTLTLFNGAARWWGEGDEKIYVDGEDFPSHFGTGTEDYYGYAWCRPESFAAPFHAQPEGGGNLKGGFSVNSRYRSLDAIPFERSLQFDMELWHWAATKINYAPTTFFYARPGATTNVAPDAESAKLKVELDVEEFAAK</sequence>
<evidence type="ECO:0000256" key="1">
    <source>
        <dbReference type="SAM" id="MobiDB-lite"/>
    </source>
</evidence>
<evidence type="ECO:0000313" key="3">
    <source>
        <dbReference type="Proteomes" id="UP001155241"/>
    </source>
</evidence>
<evidence type="ECO:0000313" key="2">
    <source>
        <dbReference type="EMBL" id="MCO6045524.1"/>
    </source>
</evidence>
<name>A0A9X2JJX6_9BACT</name>
<dbReference type="AlphaFoldDB" id="A0A9X2JJX6"/>
<dbReference type="EMBL" id="JAMXLR010000055">
    <property type="protein sequence ID" value="MCO6045524.1"/>
    <property type="molecule type" value="Genomic_DNA"/>
</dbReference>
<protein>
    <submittedName>
        <fullName evidence="2">DUF2961 domain-containing protein</fullName>
    </submittedName>
</protein>
<accession>A0A9X2JJX6</accession>
<comment type="caution">
    <text evidence="2">The sequence shown here is derived from an EMBL/GenBank/DDBJ whole genome shotgun (WGS) entry which is preliminary data.</text>
</comment>
<proteinExistence type="predicted"/>
<dbReference type="Proteomes" id="UP001155241">
    <property type="component" value="Unassembled WGS sequence"/>
</dbReference>
<dbReference type="InterPro" id="IPR021345">
    <property type="entry name" value="DUF2961"/>
</dbReference>
<dbReference type="Gene3D" id="2.60.120.1390">
    <property type="match status" value="2"/>
</dbReference>
<dbReference type="RefSeq" id="WP_252853636.1">
    <property type="nucleotide sequence ID" value="NZ_JAMXLR010000055.1"/>
</dbReference>
<dbReference type="Pfam" id="PF11175">
    <property type="entry name" value="DUF2961"/>
    <property type="match status" value="1"/>
</dbReference>
<reference evidence="2" key="1">
    <citation type="submission" date="2022-06" db="EMBL/GenBank/DDBJ databases">
        <title>Aeoliella straminimaris, a novel planctomycete from sediments.</title>
        <authorList>
            <person name="Vitorino I.R."/>
            <person name="Lage O.M."/>
        </authorList>
    </citation>
    <scope>NUCLEOTIDE SEQUENCE</scope>
    <source>
        <strain evidence="2">ICT_H6.2</strain>
    </source>
</reference>
<organism evidence="2 3">
    <name type="scientific">Aeoliella straminimaris</name>
    <dbReference type="NCBI Taxonomy" id="2954799"/>
    <lineage>
        <taxon>Bacteria</taxon>
        <taxon>Pseudomonadati</taxon>
        <taxon>Planctomycetota</taxon>
        <taxon>Planctomycetia</taxon>
        <taxon>Pirellulales</taxon>
        <taxon>Lacipirellulaceae</taxon>
        <taxon>Aeoliella</taxon>
    </lineage>
</organism>
<feature type="compositionally biased region" description="Basic and acidic residues" evidence="1">
    <location>
        <begin position="261"/>
        <end position="272"/>
    </location>
</feature>
<feature type="region of interest" description="Disordered" evidence="1">
    <location>
        <begin position="250"/>
        <end position="272"/>
    </location>
</feature>